<feature type="compositionally biased region" description="Acidic residues" evidence="1">
    <location>
        <begin position="424"/>
        <end position="502"/>
    </location>
</feature>
<dbReference type="OMA" id="KVEEHEC"/>
<evidence type="ECO:0000313" key="2">
    <source>
        <dbReference type="EMBL" id="ODN02491.1"/>
    </source>
</evidence>
<keyword evidence="3" id="KW-1185">Reference proteome</keyword>
<gene>
    <name evidence="2" type="ORF">Ocin01_04196</name>
</gene>
<dbReference type="PANTHER" id="PTHR35711:SF1">
    <property type="entry name" value="ECTODERMAL, ISOFORM F"/>
    <property type="match status" value="1"/>
</dbReference>
<comment type="caution">
    <text evidence="2">The sequence shown here is derived from an EMBL/GenBank/DDBJ whole genome shotgun (WGS) entry which is preliminary data.</text>
</comment>
<dbReference type="EMBL" id="LJIJ01000109">
    <property type="protein sequence ID" value="ODN02491.1"/>
    <property type="molecule type" value="Genomic_DNA"/>
</dbReference>
<name>A0A1D2NB67_ORCCI</name>
<dbReference type="STRING" id="48709.A0A1D2NB67"/>
<feature type="region of interest" description="Disordered" evidence="1">
    <location>
        <begin position="261"/>
        <end position="327"/>
    </location>
</feature>
<proteinExistence type="predicted"/>
<reference evidence="2 3" key="1">
    <citation type="journal article" date="2016" name="Genome Biol. Evol.">
        <title>Gene Family Evolution Reflects Adaptation to Soil Environmental Stressors in the Genome of the Collembolan Orchesella cincta.</title>
        <authorList>
            <person name="Faddeeva-Vakhrusheva A."/>
            <person name="Derks M.F."/>
            <person name="Anvar S.Y."/>
            <person name="Agamennone V."/>
            <person name="Suring W."/>
            <person name="Smit S."/>
            <person name="van Straalen N.M."/>
            <person name="Roelofs D."/>
        </authorList>
    </citation>
    <scope>NUCLEOTIDE SEQUENCE [LARGE SCALE GENOMIC DNA]</scope>
    <source>
        <tissue evidence="2">Mixed pool</tissue>
    </source>
</reference>
<evidence type="ECO:0000256" key="1">
    <source>
        <dbReference type="SAM" id="MobiDB-lite"/>
    </source>
</evidence>
<sequence length="534" mass="61641">MRVLKSSSVTLLLIPWVFINYVGAIRSDLYLNKDKFGEFLRLEISEKGCTNVPLNWDNQAISLDTHGSCVKFYDLPYCRGKYVAIQPYHGTFQDNLETLGFKQIISSASPCGPKVPTGRYYILNGADGSVLTIDKKNGSVVAKTLPFKPYILKNQQFQVDKIALADYEIIPRVHEDLNPITYNMHISTKSYPVKRSWKIESVYRGKYIIKNEWNSRCLYKSESGKVEEHECVAWSPNQEWMFKAIKVQPFFPSKEELTKKPIRPDENLPFQPQQDVFPHFHLPPRPQPRPGQPLRNPNKKKNKKKQPQDDNGRPTLPIINRPFERPNPIVLNPREPFPGVQPVPIYPQSALRLPPIGIGPDGKVDPKRQAIPHVVHPGRLPFPRDPVVSNPTKSVWPPTLFGQFGQWTTARPVPATVPKKKTSDEEDEEDEEKEEDEDKEKEDDDKEEKEDDDKEEVDEDDKVEAEDTQKEDDDQEEKEDDDKDENKEEEERDDDREEPEEGSIERDEKEDRTGPHESFEDDNSAESEESEERK</sequence>
<feature type="compositionally biased region" description="Basic and acidic residues" evidence="1">
    <location>
        <begin position="503"/>
        <end position="518"/>
    </location>
</feature>
<feature type="region of interest" description="Disordered" evidence="1">
    <location>
        <begin position="394"/>
        <end position="534"/>
    </location>
</feature>
<protein>
    <submittedName>
        <fullName evidence="2">Uncharacterized protein</fullName>
    </submittedName>
</protein>
<dbReference type="AlphaFoldDB" id="A0A1D2NB67"/>
<dbReference type="PANTHER" id="PTHR35711">
    <property type="entry name" value="EXPRESSED PROTEIN"/>
    <property type="match status" value="1"/>
</dbReference>
<dbReference type="OrthoDB" id="10449320at2759"/>
<evidence type="ECO:0000313" key="3">
    <source>
        <dbReference type="Proteomes" id="UP000094527"/>
    </source>
</evidence>
<feature type="compositionally biased region" description="Pro residues" evidence="1">
    <location>
        <begin position="281"/>
        <end position="291"/>
    </location>
</feature>
<dbReference type="Proteomes" id="UP000094527">
    <property type="component" value="Unassembled WGS sequence"/>
</dbReference>
<feature type="compositionally biased region" description="Acidic residues" evidence="1">
    <location>
        <begin position="519"/>
        <end position="534"/>
    </location>
</feature>
<accession>A0A1D2NB67</accession>
<organism evidence="2 3">
    <name type="scientific">Orchesella cincta</name>
    <name type="common">Springtail</name>
    <name type="synonym">Podura cincta</name>
    <dbReference type="NCBI Taxonomy" id="48709"/>
    <lineage>
        <taxon>Eukaryota</taxon>
        <taxon>Metazoa</taxon>
        <taxon>Ecdysozoa</taxon>
        <taxon>Arthropoda</taxon>
        <taxon>Hexapoda</taxon>
        <taxon>Collembola</taxon>
        <taxon>Entomobryomorpha</taxon>
        <taxon>Entomobryoidea</taxon>
        <taxon>Orchesellidae</taxon>
        <taxon>Orchesellinae</taxon>
        <taxon>Orchesella</taxon>
    </lineage>
</organism>